<proteinExistence type="predicted"/>
<evidence type="ECO:0000313" key="3">
    <source>
        <dbReference type="Proteomes" id="UP000035100"/>
    </source>
</evidence>
<dbReference type="RefSeq" id="WP_018302824.1">
    <property type="nucleotide sequence ID" value="NZ_KB902288.1"/>
</dbReference>
<dbReference type="SMART" id="SM00855">
    <property type="entry name" value="PGAM"/>
    <property type="match status" value="1"/>
</dbReference>
<dbReference type="PANTHER" id="PTHR20935">
    <property type="entry name" value="PHOSPHOGLYCERATE MUTASE-RELATED"/>
    <property type="match status" value="1"/>
</dbReference>
<evidence type="ECO:0000313" key="2">
    <source>
        <dbReference type="EMBL" id="KIQ70663.1"/>
    </source>
</evidence>
<dbReference type="GO" id="GO:0016787">
    <property type="term" value="F:hydrolase activity"/>
    <property type="evidence" value="ECO:0007669"/>
    <property type="project" value="UniProtKB-KW"/>
</dbReference>
<dbReference type="Pfam" id="PF00300">
    <property type="entry name" value="His_Phos_1"/>
    <property type="match status" value="1"/>
</dbReference>
<dbReference type="AlphaFoldDB" id="A0A0D0QI04"/>
<evidence type="ECO:0000256" key="1">
    <source>
        <dbReference type="ARBA" id="ARBA00022801"/>
    </source>
</evidence>
<dbReference type="Gene3D" id="3.40.50.1240">
    <property type="entry name" value="Phosphoglycerate mutase-like"/>
    <property type="match status" value="1"/>
</dbReference>
<dbReference type="PANTHER" id="PTHR20935:SF0">
    <property type="entry name" value="SERINE_THREONINE-PROTEIN PHOSPHATASE PGAM5, MITOCHONDRIAL"/>
    <property type="match status" value="1"/>
</dbReference>
<dbReference type="CDD" id="cd07067">
    <property type="entry name" value="HP_PGM_like"/>
    <property type="match status" value="1"/>
</dbReference>
<name>A0A0D0QI04_9RHOB</name>
<accession>A0A0D0QI04</accession>
<reference evidence="2 3" key="1">
    <citation type="submission" date="2013-01" db="EMBL/GenBank/DDBJ databases">
        <authorList>
            <person name="Fiebig A."/>
            <person name="Goeker M."/>
            <person name="Klenk H.-P.P."/>
        </authorList>
    </citation>
    <scope>NUCLEOTIDE SEQUENCE [LARGE SCALE GENOMIC DNA]</scope>
    <source>
        <strain evidence="2 3">DSM 24838</strain>
    </source>
</reference>
<keyword evidence="1" id="KW-0378">Hydrolase</keyword>
<gene>
    <name evidence="2" type="ORF">Wenmar_01041</name>
</gene>
<dbReference type="SUPFAM" id="SSF53254">
    <property type="entry name" value="Phosphoglycerate mutase-like"/>
    <property type="match status" value="1"/>
</dbReference>
<dbReference type="OrthoDB" id="280692at2"/>
<protein>
    <submittedName>
        <fullName evidence="2">Fructose-2,6-bisphosphatase</fullName>
    </submittedName>
</protein>
<dbReference type="eggNOG" id="COG0406">
    <property type="taxonomic scope" value="Bacteria"/>
</dbReference>
<comment type="caution">
    <text evidence="2">The sequence shown here is derived from an EMBL/GenBank/DDBJ whole genome shotgun (WGS) entry which is preliminary data.</text>
</comment>
<dbReference type="EMBL" id="AONG01000005">
    <property type="protein sequence ID" value="KIQ70663.1"/>
    <property type="molecule type" value="Genomic_DNA"/>
</dbReference>
<dbReference type="STRING" id="1123501.Wenmar_01041"/>
<dbReference type="PATRIC" id="fig|1123501.6.peg.1111"/>
<sequence>MGEIVMVRHGQANTGAATEEEYDRLSPLGHRQAGWLGEWLRANEAPFDAVLSGTMRRHRETAEAMRFPPQQADERLNELDYFALARDLQVHRQVPPPGTPEDFADHVPQTFAAWHAAEIAGAEPFASFEARVRDVLDEAATPGRRVLCVTSGGVIAMAMRLALGLDPERLAHVLLPIHNSSLHRFRVREGGTYLSAFNAIPHLDPPDRASARTFL</sequence>
<dbReference type="InterPro" id="IPR051021">
    <property type="entry name" value="Mito_Ser/Thr_phosphatase"/>
</dbReference>
<keyword evidence="3" id="KW-1185">Reference proteome</keyword>
<dbReference type="InterPro" id="IPR013078">
    <property type="entry name" value="His_Pase_superF_clade-1"/>
</dbReference>
<organism evidence="2 3">
    <name type="scientific">Wenxinia marina DSM 24838</name>
    <dbReference type="NCBI Taxonomy" id="1123501"/>
    <lineage>
        <taxon>Bacteria</taxon>
        <taxon>Pseudomonadati</taxon>
        <taxon>Pseudomonadota</taxon>
        <taxon>Alphaproteobacteria</taxon>
        <taxon>Rhodobacterales</taxon>
        <taxon>Roseobacteraceae</taxon>
        <taxon>Wenxinia</taxon>
    </lineage>
</organism>
<dbReference type="Proteomes" id="UP000035100">
    <property type="component" value="Unassembled WGS sequence"/>
</dbReference>
<dbReference type="InterPro" id="IPR029033">
    <property type="entry name" value="His_PPase_superfam"/>
</dbReference>